<dbReference type="InterPro" id="IPR006837">
    <property type="entry name" value="Divergent_DAC"/>
</dbReference>
<sequence length="471" mass="48028">MGLARRGNGVIRGFGTGLVWGGIVAGAGLAVISQVAPLPRPVEPEVAATSAPQVQDAPVIVGEPPAVAIAEDPGGLPDAVNDALPDALPETAIQSPDAEPAPAGDSVAEPPLVAQDVAPDRVATPDVSLTAPEAPVPQTGDLPSILPLPSVPPLSGDSAPETVEPPPVIADAPSEPLLEKAPELPEPPAATGGAAIIALDPVPTLPEAPSLIVPDSRPLTERQQPPTADALPRIGDGTEEVVALPAATTPLDLFSRPFDNADGKPLFALVLIDDGAPDLDRETLAALPFPVTFVVDPLLPDVAAIAAVYRNAGQEVMIQTTGVPKGAKPADIEQSYQAMDIAVPEAVAVLGAAGLEEDNRALAAAVAPILVAQGRGILTMERGLNAVDQAARREGVPQATAFRMLDAAGESVPVIRRYLDRAAFRAAQEGSVVVLGSTRPDTIAAILQWNVEGRAASVALAPISAVLRKEN</sequence>
<reference evidence="3 4" key="1">
    <citation type="submission" date="2018-04" db="EMBL/GenBank/DDBJ databases">
        <title>Genome sequencing of Gemmobacter.</title>
        <authorList>
            <person name="Yi H."/>
            <person name="Baek M.-G."/>
        </authorList>
    </citation>
    <scope>NUCLEOTIDE SEQUENCE [LARGE SCALE GENOMIC DNA]</scope>
    <source>
        <strain evidence="3 4">HYN0069</strain>
    </source>
</reference>
<dbReference type="Proteomes" id="UP000244496">
    <property type="component" value="Chromosome"/>
</dbReference>
<dbReference type="Gene3D" id="3.20.20.370">
    <property type="entry name" value="Glycoside hydrolase/deacetylase"/>
    <property type="match status" value="1"/>
</dbReference>
<feature type="region of interest" description="Disordered" evidence="1">
    <location>
        <begin position="211"/>
        <end position="233"/>
    </location>
</feature>
<proteinExistence type="predicted"/>
<keyword evidence="2" id="KW-1133">Transmembrane helix</keyword>
<evidence type="ECO:0000313" key="4">
    <source>
        <dbReference type="Proteomes" id="UP000244496"/>
    </source>
</evidence>
<evidence type="ECO:0008006" key="5">
    <source>
        <dbReference type="Google" id="ProtNLM"/>
    </source>
</evidence>
<dbReference type="CDD" id="cd10936">
    <property type="entry name" value="CE4_DAC2"/>
    <property type="match status" value="1"/>
</dbReference>
<dbReference type="InterPro" id="IPR011330">
    <property type="entry name" value="Glyco_hydro/deAcase_b/a-brl"/>
</dbReference>
<evidence type="ECO:0000313" key="3">
    <source>
        <dbReference type="EMBL" id="AWB48357.1"/>
    </source>
</evidence>
<accession>A0A2S0UKK8</accession>
<dbReference type="EMBL" id="CP028918">
    <property type="protein sequence ID" value="AWB48357.1"/>
    <property type="molecule type" value="Genomic_DNA"/>
</dbReference>
<evidence type="ECO:0000256" key="2">
    <source>
        <dbReference type="SAM" id="Phobius"/>
    </source>
</evidence>
<dbReference type="Pfam" id="PF04748">
    <property type="entry name" value="Polysacc_deac_2"/>
    <property type="match status" value="1"/>
</dbReference>
<keyword evidence="2" id="KW-0472">Membrane</keyword>
<dbReference type="SUPFAM" id="SSF88713">
    <property type="entry name" value="Glycoside hydrolase/deacetylase"/>
    <property type="match status" value="1"/>
</dbReference>
<gene>
    <name evidence="3" type="ORF">HYN69_07360</name>
</gene>
<evidence type="ECO:0000256" key="1">
    <source>
        <dbReference type="SAM" id="MobiDB-lite"/>
    </source>
</evidence>
<dbReference type="AlphaFoldDB" id="A0A2S0UKK8"/>
<dbReference type="KEGG" id="geh:HYN69_07360"/>
<keyword evidence="2" id="KW-0812">Transmembrane</keyword>
<dbReference type="GO" id="GO:0005975">
    <property type="term" value="P:carbohydrate metabolic process"/>
    <property type="evidence" value="ECO:0007669"/>
    <property type="project" value="InterPro"/>
</dbReference>
<keyword evidence="4" id="KW-1185">Reference proteome</keyword>
<name>A0A2S0UKK8_9RHOB</name>
<feature type="transmembrane region" description="Helical" evidence="2">
    <location>
        <begin position="12"/>
        <end position="32"/>
    </location>
</feature>
<feature type="region of interest" description="Disordered" evidence="1">
    <location>
        <begin position="121"/>
        <end position="163"/>
    </location>
</feature>
<organism evidence="3 4">
    <name type="scientific">Paragemmobacter aquarius</name>
    <dbReference type="NCBI Taxonomy" id="2169400"/>
    <lineage>
        <taxon>Bacteria</taxon>
        <taxon>Pseudomonadati</taxon>
        <taxon>Pseudomonadota</taxon>
        <taxon>Alphaproteobacteria</taxon>
        <taxon>Rhodobacterales</taxon>
        <taxon>Paracoccaceae</taxon>
        <taxon>Paragemmobacter</taxon>
    </lineage>
</organism>
<protein>
    <recommendedName>
        <fullName evidence="5">Divergent polysaccharide deacetylase</fullName>
    </recommendedName>
</protein>